<feature type="transmembrane region" description="Helical" evidence="3">
    <location>
        <begin position="247"/>
        <end position="269"/>
    </location>
</feature>
<dbReference type="InterPro" id="IPR007084">
    <property type="entry name" value="BRICHOS_dom"/>
</dbReference>
<reference key="1">
    <citation type="journal article" date="2007" name="Nature">
        <title>The medaka draft genome and insights into vertebrate genome evolution.</title>
        <authorList>
            <person name="Kasahara M."/>
            <person name="Naruse K."/>
            <person name="Sasaki S."/>
            <person name="Nakatani Y."/>
            <person name="Qu W."/>
            <person name="Ahsan B."/>
            <person name="Yamada T."/>
            <person name="Nagayasu Y."/>
            <person name="Doi K."/>
            <person name="Kasai Y."/>
            <person name="Jindo T."/>
            <person name="Kobayashi D."/>
            <person name="Shimada A."/>
            <person name="Toyoda A."/>
            <person name="Kuroki Y."/>
            <person name="Fujiyama A."/>
            <person name="Sasaki T."/>
            <person name="Shimizu A."/>
            <person name="Asakawa S."/>
            <person name="Shimizu N."/>
            <person name="Hashimoto S."/>
            <person name="Yang J."/>
            <person name="Lee Y."/>
            <person name="Matsushima K."/>
            <person name="Sugano S."/>
            <person name="Sakaizumi M."/>
            <person name="Narita T."/>
            <person name="Ohishi K."/>
            <person name="Haga S."/>
            <person name="Ohta F."/>
            <person name="Nomoto H."/>
            <person name="Nogata K."/>
            <person name="Morishita T."/>
            <person name="Endo T."/>
            <person name="Shin-I T."/>
            <person name="Takeda H."/>
            <person name="Morishita S."/>
            <person name="Kohara Y."/>
        </authorList>
    </citation>
    <scope>NUCLEOTIDE SEQUENCE [LARGE SCALE GENOMIC DNA]</scope>
    <source>
        <strain>Hd-rR</strain>
    </source>
</reference>
<evidence type="ECO:0000313" key="6">
    <source>
        <dbReference type="Proteomes" id="UP000265200"/>
    </source>
</evidence>
<evidence type="ECO:0000256" key="1">
    <source>
        <dbReference type="ARBA" id="ARBA00023157"/>
    </source>
</evidence>
<dbReference type="Proteomes" id="UP000265200">
    <property type="component" value="Chromosome 19"/>
</dbReference>
<dbReference type="PROSITE" id="PS50869">
    <property type="entry name" value="BRICHOS"/>
    <property type="match status" value="1"/>
</dbReference>
<evidence type="ECO:0000259" key="4">
    <source>
        <dbReference type="PROSITE" id="PS50869"/>
    </source>
</evidence>
<dbReference type="InterPro" id="IPR051772">
    <property type="entry name" value="Gastrokine"/>
</dbReference>
<dbReference type="Pfam" id="PF04089">
    <property type="entry name" value="BRICHOS"/>
    <property type="match status" value="1"/>
</dbReference>
<reference evidence="5 6" key="2">
    <citation type="submission" date="2017-04" db="EMBL/GenBank/DDBJ databases">
        <title>CpG methylation of centromeres and impact of large insertions on vertebrate speciation.</title>
        <authorList>
            <person name="Ichikawa K."/>
            <person name="Yoshimura J."/>
            <person name="Morishita S."/>
        </authorList>
    </citation>
    <scope>NUCLEOTIDE SEQUENCE</scope>
    <source>
        <strain evidence="5 6">HSOK</strain>
    </source>
</reference>
<protein>
    <submittedName>
        <fullName evidence="5">BRICHOS domain containing 5</fullName>
    </submittedName>
</protein>
<reference evidence="5" key="4">
    <citation type="submission" date="2025-09" db="UniProtKB">
        <authorList>
            <consortium name="Ensembl"/>
        </authorList>
    </citation>
    <scope>IDENTIFICATION</scope>
    <source>
        <strain evidence="5">HSOK</strain>
    </source>
</reference>
<keyword evidence="3" id="KW-0472">Membrane</keyword>
<accession>A0A3P9JTS7</accession>
<evidence type="ECO:0000256" key="2">
    <source>
        <dbReference type="SAM" id="MobiDB-lite"/>
    </source>
</evidence>
<keyword evidence="3" id="KW-0812">Transmembrane</keyword>
<dbReference type="PANTHER" id="PTHR16483">
    <property type="entry name" value="GASTROKINE 1"/>
    <property type="match status" value="1"/>
</dbReference>
<dbReference type="AlphaFoldDB" id="A0A3P9JTS7"/>
<name>A0A3P9JTS7_ORYLA</name>
<feature type="domain" description="BRICHOS" evidence="4">
    <location>
        <begin position="140"/>
        <end position="236"/>
    </location>
</feature>
<dbReference type="SMART" id="SM01039">
    <property type="entry name" value="BRICHOS"/>
    <property type="match status" value="1"/>
</dbReference>
<reference evidence="5" key="3">
    <citation type="submission" date="2025-08" db="UniProtKB">
        <authorList>
            <consortium name="Ensembl"/>
        </authorList>
    </citation>
    <scope>IDENTIFICATION</scope>
    <source>
        <strain evidence="5">HSOK</strain>
    </source>
</reference>
<dbReference type="Gene3D" id="3.30.390.150">
    <property type="match status" value="1"/>
</dbReference>
<proteinExistence type="predicted"/>
<evidence type="ECO:0000256" key="3">
    <source>
        <dbReference type="SAM" id="Phobius"/>
    </source>
</evidence>
<keyword evidence="3" id="KW-1133">Transmembrane helix</keyword>
<sequence length="271" mass="29999">MVRCWTRSEVEEEQCAVSCSTWMNVTAGKPGCFEVCVDVLAGRGLVPLPTTQGVLGRPLRPPAAGRRRFGTGRPLPAVPAPLSGRMRRRRSATQNPAVSLCVLQLLQVVRISAPDPAGAPINQSAVVDQQNDLVTFSVTSPANQTSTVLFDVKHGWICYKPANQESCFLQEMEQSDYDNVNSLFQDPSLQRHFQLSANRTRRQTEFLGVLTAARVNTSSLEEPLRALCRGGPVHWTRKAKGPSKQRLVYFCIDICFPSNICVSVCFYYLPE</sequence>
<keyword evidence="1" id="KW-1015">Disulfide bond</keyword>
<organism evidence="5 6">
    <name type="scientific">Oryzias latipes</name>
    <name type="common">Japanese rice fish</name>
    <name type="synonym">Japanese killifish</name>
    <dbReference type="NCBI Taxonomy" id="8090"/>
    <lineage>
        <taxon>Eukaryota</taxon>
        <taxon>Metazoa</taxon>
        <taxon>Chordata</taxon>
        <taxon>Craniata</taxon>
        <taxon>Vertebrata</taxon>
        <taxon>Euteleostomi</taxon>
        <taxon>Actinopterygii</taxon>
        <taxon>Neopterygii</taxon>
        <taxon>Teleostei</taxon>
        <taxon>Neoteleostei</taxon>
        <taxon>Acanthomorphata</taxon>
        <taxon>Ovalentaria</taxon>
        <taxon>Atherinomorphae</taxon>
        <taxon>Beloniformes</taxon>
        <taxon>Adrianichthyidae</taxon>
        <taxon>Oryziinae</taxon>
        <taxon>Oryzias</taxon>
    </lineage>
</organism>
<dbReference type="Ensembl" id="ENSORLT00015030011.1">
    <property type="protein sequence ID" value="ENSORLP00015035357.1"/>
    <property type="gene ID" value="ENSORLG00015021892.1"/>
</dbReference>
<feature type="region of interest" description="Disordered" evidence="2">
    <location>
        <begin position="58"/>
        <end position="86"/>
    </location>
</feature>
<evidence type="ECO:0000313" key="5">
    <source>
        <dbReference type="Ensembl" id="ENSORLP00015035357.1"/>
    </source>
</evidence>